<dbReference type="PANTHER" id="PTHR43229:SF2">
    <property type="entry name" value="NODULATION PROTEIN J"/>
    <property type="match status" value="1"/>
</dbReference>
<evidence type="ECO:0000256" key="3">
    <source>
        <dbReference type="ARBA" id="ARBA00022989"/>
    </source>
</evidence>
<dbReference type="Pfam" id="PF01061">
    <property type="entry name" value="ABC2_membrane"/>
    <property type="match status" value="1"/>
</dbReference>
<feature type="transmembrane region" description="Helical" evidence="5">
    <location>
        <begin position="169"/>
        <end position="189"/>
    </location>
</feature>
<dbReference type="PANTHER" id="PTHR43229">
    <property type="entry name" value="NODULATION PROTEIN J"/>
    <property type="match status" value="1"/>
</dbReference>
<feature type="transmembrane region" description="Helical" evidence="5">
    <location>
        <begin position="224"/>
        <end position="249"/>
    </location>
</feature>
<evidence type="ECO:0000256" key="5">
    <source>
        <dbReference type="RuleBase" id="RU361157"/>
    </source>
</evidence>
<dbReference type="GO" id="GO:0140359">
    <property type="term" value="F:ABC-type transporter activity"/>
    <property type="evidence" value="ECO:0007669"/>
    <property type="project" value="InterPro"/>
</dbReference>
<keyword evidence="8" id="KW-1185">Reference proteome</keyword>
<accession>A0A895XSG0</accession>
<sequence length="263" mass="28126">MSVVTQSRQAINLGMASMRMTYTVKSFFGGYMLRTLCQVVFFSSIGALAAGGEVTSFLLIGMSVYLATTLPMMASASTTWDRNAGTLSLLVASPAALAVVFLFRSWFFILTGSVSSILALAILIPAFGISVSISQAALIFALVIVAALTTYALGVACGGMALRFPHLRNVFSTFVMTVSMMIGGFVVPLDYWPAGFQWVAQIFPGVHALSGIREVMGGGDLTVVGFHTVTAFAVAFLWLVVAALSFWWLRVHGRKVGSIDFED</sequence>
<dbReference type="InterPro" id="IPR051784">
    <property type="entry name" value="Nod_factor_ABC_transporter"/>
</dbReference>
<proteinExistence type="inferred from homology"/>
<comment type="subcellular location">
    <subcellularLocation>
        <location evidence="5">Cell membrane</location>
        <topology evidence="5">Multi-pass membrane protein</topology>
    </subcellularLocation>
    <subcellularLocation>
        <location evidence="1">Membrane</location>
        <topology evidence="1">Multi-pass membrane protein</topology>
    </subcellularLocation>
</comment>
<dbReference type="KEGG" id="nav:JQS30_15810"/>
<keyword evidence="5" id="KW-1003">Cell membrane</keyword>
<keyword evidence="2 5" id="KW-0812">Transmembrane</keyword>
<evidence type="ECO:0000313" key="7">
    <source>
        <dbReference type="EMBL" id="QSB05200.1"/>
    </source>
</evidence>
<keyword evidence="4 5" id="KW-0472">Membrane</keyword>
<name>A0A895XSG0_9ACTN</name>
<dbReference type="InterPro" id="IPR013525">
    <property type="entry name" value="ABC2_TM"/>
</dbReference>
<evidence type="ECO:0000256" key="1">
    <source>
        <dbReference type="ARBA" id="ARBA00004141"/>
    </source>
</evidence>
<evidence type="ECO:0000259" key="6">
    <source>
        <dbReference type="PROSITE" id="PS51012"/>
    </source>
</evidence>
<reference evidence="7" key="1">
    <citation type="submission" date="2021-02" db="EMBL/GenBank/DDBJ databases">
        <title>Natronoglycomyces albus gen. nov., sp. nov, a haloalkaliphilic actinobacterium from a soda solonchak soil.</title>
        <authorList>
            <person name="Sorokin D.Y."/>
            <person name="Khijniak T.V."/>
            <person name="Zakharycheva A.P."/>
            <person name="Boueva O.V."/>
            <person name="Ariskina E.V."/>
            <person name="Hahnke R.L."/>
            <person name="Bunk B."/>
            <person name="Sproer C."/>
            <person name="Schumann P."/>
            <person name="Evtushenko L.I."/>
            <person name="Kublanov I.V."/>
        </authorList>
    </citation>
    <scope>NUCLEOTIDE SEQUENCE</scope>
    <source>
        <strain evidence="7">DSM 106290</strain>
    </source>
</reference>
<dbReference type="RefSeq" id="WP_213171202.1">
    <property type="nucleotide sequence ID" value="NZ_CP070496.1"/>
</dbReference>
<feature type="transmembrane region" description="Helical" evidence="5">
    <location>
        <begin position="108"/>
        <end position="131"/>
    </location>
</feature>
<comment type="caution">
    <text evidence="5">Lacks conserved residue(s) required for the propagation of feature annotation.</text>
</comment>
<evidence type="ECO:0000313" key="8">
    <source>
        <dbReference type="Proteomes" id="UP000662939"/>
    </source>
</evidence>
<dbReference type="GO" id="GO:0005886">
    <property type="term" value="C:plasma membrane"/>
    <property type="evidence" value="ECO:0007669"/>
    <property type="project" value="UniProtKB-SubCell"/>
</dbReference>
<gene>
    <name evidence="7" type="ORF">JQS30_15810</name>
</gene>
<keyword evidence="5" id="KW-0813">Transport</keyword>
<comment type="similarity">
    <text evidence="5">Belongs to the ABC-2 integral membrane protein family.</text>
</comment>
<feature type="domain" description="ABC transmembrane type-2" evidence="6">
    <location>
        <begin position="21"/>
        <end position="247"/>
    </location>
</feature>
<dbReference type="EMBL" id="CP070496">
    <property type="protein sequence ID" value="QSB05200.1"/>
    <property type="molecule type" value="Genomic_DNA"/>
</dbReference>
<organism evidence="7 8">
    <name type="scientific">Natronoglycomyces albus</name>
    <dbReference type="NCBI Taxonomy" id="2811108"/>
    <lineage>
        <taxon>Bacteria</taxon>
        <taxon>Bacillati</taxon>
        <taxon>Actinomycetota</taxon>
        <taxon>Actinomycetes</taxon>
        <taxon>Glycomycetales</taxon>
        <taxon>Glycomycetaceae</taxon>
        <taxon>Natronoglycomyces</taxon>
    </lineage>
</organism>
<feature type="transmembrane region" description="Helical" evidence="5">
    <location>
        <begin position="84"/>
        <end position="103"/>
    </location>
</feature>
<protein>
    <recommendedName>
        <fullName evidence="5">Transport permease protein</fullName>
    </recommendedName>
</protein>
<dbReference type="Proteomes" id="UP000662939">
    <property type="component" value="Chromosome"/>
</dbReference>
<evidence type="ECO:0000256" key="2">
    <source>
        <dbReference type="ARBA" id="ARBA00022692"/>
    </source>
</evidence>
<dbReference type="InterPro" id="IPR047817">
    <property type="entry name" value="ABC2_TM_bact-type"/>
</dbReference>
<feature type="transmembrane region" description="Helical" evidence="5">
    <location>
        <begin position="137"/>
        <end position="162"/>
    </location>
</feature>
<dbReference type="PROSITE" id="PS51012">
    <property type="entry name" value="ABC_TM2"/>
    <property type="match status" value="1"/>
</dbReference>
<keyword evidence="3 5" id="KW-1133">Transmembrane helix</keyword>
<evidence type="ECO:0000256" key="4">
    <source>
        <dbReference type="ARBA" id="ARBA00023136"/>
    </source>
</evidence>
<dbReference type="AlphaFoldDB" id="A0A895XSG0"/>